<name>A0A4R0JQS5_9ACTN</name>
<organism evidence="1 2">
    <name type="scientific">Kribbella pittospori</name>
    <dbReference type="NCBI Taxonomy" id="722689"/>
    <lineage>
        <taxon>Bacteria</taxon>
        <taxon>Bacillati</taxon>
        <taxon>Actinomycetota</taxon>
        <taxon>Actinomycetes</taxon>
        <taxon>Propionibacteriales</taxon>
        <taxon>Kribbellaceae</taxon>
        <taxon>Kribbella</taxon>
    </lineage>
</organism>
<sequence>MTRERWISVRNQGTTVADWIPTEAPPNRATTTPAEYRAIQNADLRFLTRSSRQYINETQSISTADRLHFEKSTGQGV</sequence>
<comment type="caution">
    <text evidence="1">The sequence shown here is derived from an EMBL/GenBank/DDBJ whole genome shotgun (WGS) entry which is preliminary data.</text>
</comment>
<gene>
    <name evidence="1" type="ORF">E0H73_43430</name>
</gene>
<protein>
    <submittedName>
        <fullName evidence="1">Uncharacterized protein</fullName>
    </submittedName>
</protein>
<dbReference type="Proteomes" id="UP000291144">
    <property type="component" value="Unassembled WGS sequence"/>
</dbReference>
<evidence type="ECO:0000313" key="2">
    <source>
        <dbReference type="Proteomes" id="UP000291144"/>
    </source>
</evidence>
<dbReference type="EMBL" id="SJKB01000030">
    <property type="protein sequence ID" value="TCC47386.1"/>
    <property type="molecule type" value="Genomic_DNA"/>
</dbReference>
<accession>A0A4R0JQS5</accession>
<proteinExistence type="predicted"/>
<reference evidence="1 2" key="1">
    <citation type="submission" date="2019-02" db="EMBL/GenBank/DDBJ databases">
        <title>Kribbella capetownensis sp. nov. and Kribbella speibonae sp. nov., isolated from soil.</title>
        <authorList>
            <person name="Curtis S.M."/>
            <person name="Norton I."/>
            <person name="Everest G.J."/>
            <person name="Meyers P.R."/>
        </authorList>
    </citation>
    <scope>NUCLEOTIDE SEQUENCE [LARGE SCALE GENOMIC DNA]</scope>
    <source>
        <strain evidence="1 2">NRRL B-24813</strain>
    </source>
</reference>
<keyword evidence="2" id="KW-1185">Reference proteome</keyword>
<dbReference type="AlphaFoldDB" id="A0A4R0JQS5"/>
<dbReference type="OrthoDB" id="9952017at2"/>
<evidence type="ECO:0000313" key="1">
    <source>
        <dbReference type="EMBL" id="TCC47386.1"/>
    </source>
</evidence>